<dbReference type="InterPro" id="IPR052106">
    <property type="entry name" value="PINc/VapC_TA"/>
</dbReference>
<dbReference type="Pfam" id="PF01850">
    <property type="entry name" value="PIN"/>
    <property type="match status" value="1"/>
</dbReference>
<dbReference type="PANTHER" id="PTHR38826">
    <property type="entry name" value="RIBONUCLEASE VAPC13"/>
    <property type="match status" value="1"/>
</dbReference>
<dbReference type="InterPro" id="IPR002716">
    <property type="entry name" value="PIN_dom"/>
</dbReference>
<comment type="caution">
    <text evidence="2">The sequence shown here is derived from an EMBL/GenBank/DDBJ whole genome shotgun (WGS) entry which is preliminary data.</text>
</comment>
<evidence type="ECO:0000313" key="2">
    <source>
        <dbReference type="EMBL" id="KKR31100.1"/>
    </source>
</evidence>
<gene>
    <name evidence="2" type="ORF">UT63_C0083G0010</name>
</gene>
<dbReference type="Gene3D" id="3.40.50.1010">
    <property type="entry name" value="5'-nuclease"/>
    <property type="match status" value="1"/>
</dbReference>
<evidence type="ECO:0000259" key="1">
    <source>
        <dbReference type="Pfam" id="PF01850"/>
    </source>
</evidence>
<dbReference type="PANTHER" id="PTHR38826:SF5">
    <property type="entry name" value="RIBONUCLEASE VAPC13"/>
    <property type="match status" value="1"/>
</dbReference>
<organism evidence="2 3">
    <name type="scientific">Candidatus Gottesmanbacteria bacterium GW2011_GWC2_39_8</name>
    <dbReference type="NCBI Taxonomy" id="1618450"/>
    <lineage>
        <taxon>Bacteria</taxon>
        <taxon>Candidatus Gottesmaniibacteriota</taxon>
    </lineage>
</organism>
<dbReference type="SUPFAM" id="SSF88723">
    <property type="entry name" value="PIN domain-like"/>
    <property type="match status" value="1"/>
</dbReference>
<sequence length="131" mass="15450">MIFVDTNYFLRFLLADNDKQHLIAKKIFTEAANGKNQLTTSIIVLFEIYWVLSSFYGKEKTEIAKVLKNLLEMKFIEIPDRSIFSDAVEIYSTNRLDLEDSFNLIFAKSQKTTSFKTFDRNLENEFKKRKI</sequence>
<dbReference type="EMBL" id="LBXN01000083">
    <property type="protein sequence ID" value="KKR31100.1"/>
    <property type="molecule type" value="Genomic_DNA"/>
</dbReference>
<dbReference type="AlphaFoldDB" id="A0A0G0S8P4"/>
<dbReference type="Proteomes" id="UP000034539">
    <property type="component" value="Unassembled WGS sequence"/>
</dbReference>
<protein>
    <recommendedName>
        <fullName evidence="1">PIN domain-containing protein</fullName>
    </recommendedName>
</protein>
<evidence type="ECO:0000313" key="3">
    <source>
        <dbReference type="Proteomes" id="UP000034539"/>
    </source>
</evidence>
<proteinExistence type="predicted"/>
<accession>A0A0G0S8P4</accession>
<name>A0A0G0S8P4_9BACT</name>
<reference evidence="2 3" key="1">
    <citation type="journal article" date="2015" name="Nature">
        <title>rRNA introns, odd ribosomes, and small enigmatic genomes across a large radiation of phyla.</title>
        <authorList>
            <person name="Brown C.T."/>
            <person name="Hug L.A."/>
            <person name="Thomas B.C."/>
            <person name="Sharon I."/>
            <person name="Castelle C.J."/>
            <person name="Singh A."/>
            <person name="Wilkins M.J."/>
            <person name="Williams K.H."/>
            <person name="Banfield J.F."/>
        </authorList>
    </citation>
    <scope>NUCLEOTIDE SEQUENCE [LARGE SCALE GENOMIC DNA]</scope>
</reference>
<feature type="domain" description="PIN" evidence="1">
    <location>
        <begin position="2"/>
        <end position="123"/>
    </location>
</feature>
<dbReference type="InterPro" id="IPR029060">
    <property type="entry name" value="PIN-like_dom_sf"/>
</dbReference>